<dbReference type="AlphaFoldDB" id="A0A381ZFP0"/>
<gene>
    <name evidence="1" type="ORF">METZ01_LOCUS140982</name>
</gene>
<reference evidence="1" key="1">
    <citation type="submission" date="2018-05" db="EMBL/GenBank/DDBJ databases">
        <authorList>
            <person name="Lanie J.A."/>
            <person name="Ng W.-L."/>
            <person name="Kazmierczak K.M."/>
            <person name="Andrzejewski T.M."/>
            <person name="Davidsen T.M."/>
            <person name="Wayne K.J."/>
            <person name="Tettelin H."/>
            <person name="Glass J.I."/>
            <person name="Rusch D."/>
            <person name="Podicherti R."/>
            <person name="Tsui H.-C.T."/>
            <person name="Winkler M.E."/>
        </authorList>
    </citation>
    <scope>NUCLEOTIDE SEQUENCE</scope>
</reference>
<name>A0A381ZFP0_9ZZZZ</name>
<proteinExistence type="predicted"/>
<accession>A0A381ZFP0</accession>
<sequence>MYPVCQELLKVITIDDLHKNTYSKKQEQVKEFEEMAIRVAKKSGIAISGEPKIQSTNFYPTLVKAIFEGVTNENQLFALKLALFEVEKIRDSKDNELKRKLRQSENKIEVLKVAFDIMNG</sequence>
<organism evidence="1">
    <name type="scientific">marine metagenome</name>
    <dbReference type="NCBI Taxonomy" id="408172"/>
    <lineage>
        <taxon>unclassified sequences</taxon>
        <taxon>metagenomes</taxon>
        <taxon>ecological metagenomes</taxon>
    </lineage>
</organism>
<dbReference type="EMBL" id="UINC01021159">
    <property type="protein sequence ID" value="SVA88128.1"/>
    <property type="molecule type" value="Genomic_DNA"/>
</dbReference>
<evidence type="ECO:0000313" key="1">
    <source>
        <dbReference type="EMBL" id="SVA88128.1"/>
    </source>
</evidence>
<protein>
    <submittedName>
        <fullName evidence="1">Uncharacterized protein</fullName>
    </submittedName>
</protein>